<feature type="binding site" evidence="4">
    <location>
        <position position="275"/>
    </location>
    <ligand>
        <name>Zn(2+)</name>
        <dbReference type="ChEBI" id="CHEBI:29105"/>
    </ligand>
</feature>
<accession>A0A832G1U1</accession>
<proteinExistence type="predicted"/>
<dbReference type="PROSITE" id="PS50970">
    <property type="entry name" value="HCY"/>
    <property type="match status" value="1"/>
</dbReference>
<evidence type="ECO:0000259" key="5">
    <source>
        <dbReference type="PROSITE" id="PS50970"/>
    </source>
</evidence>
<keyword evidence="3 4" id="KW-0862">Zinc</keyword>
<reference evidence="6" key="1">
    <citation type="journal article" date="2020" name="mSystems">
        <title>Genome- and Community-Level Interaction Insights into Carbon Utilization and Element Cycling Functions of Hydrothermarchaeota in Hydrothermal Sediment.</title>
        <authorList>
            <person name="Zhou Z."/>
            <person name="Liu Y."/>
            <person name="Xu W."/>
            <person name="Pan J."/>
            <person name="Luo Z.H."/>
            <person name="Li M."/>
        </authorList>
    </citation>
    <scope>NUCLEOTIDE SEQUENCE [LARGE SCALE GENOMIC DNA]</scope>
    <source>
        <strain evidence="6">SpSt-500</strain>
    </source>
</reference>
<dbReference type="GO" id="GO:0009086">
    <property type="term" value="P:methionine biosynthetic process"/>
    <property type="evidence" value="ECO:0007669"/>
    <property type="project" value="InterPro"/>
</dbReference>
<feature type="domain" description="Hcy-binding" evidence="5">
    <location>
        <begin position="8"/>
        <end position="290"/>
    </location>
</feature>
<dbReference type="Gene3D" id="3.20.20.330">
    <property type="entry name" value="Homocysteine-binding-like domain"/>
    <property type="match status" value="1"/>
</dbReference>
<dbReference type="SUPFAM" id="SSF82282">
    <property type="entry name" value="Homocysteine S-methyltransferase"/>
    <property type="match status" value="1"/>
</dbReference>
<evidence type="ECO:0000256" key="2">
    <source>
        <dbReference type="ARBA" id="ARBA00022679"/>
    </source>
</evidence>
<evidence type="ECO:0000256" key="3">
    <source>
        <dbReference type="PIRSR" id="PIRSR037505-2"/>
    </source>
</evidence>
<dbReference type="GO" id="GO:0008168">
    <property type="term" value="F:methyltransferase activity"/>
    <property type="evidence" value="ECO:0007669"/>
    <property type="project" value="UniProtKB-UniRule"/>
</dbReference>
<name>A0A832G1U1_9BACT</name>
<protein>
    <submittedName>
        <fullName evidence="6">Homocysteine S-methyltransferase family protein</fullName>
    </submittedName>
</protein>
<organism evidence="6">
    <name type="scientific">Ignavibacterium album</name>
    <dbReference type="NCBI Taxonomy" id="591197"/>
    <lineage>
        <taxon>Bacteria</taxon>
        <taxon>Pseudomonadati</taxon>
        <taxon>Ignavibacteriota</taxon>
        <taxon>Ignavibacteria</taxon>
        <taxon>Ignavibacteriales</taxon>
        <taxon>Ignavibacteriaceae</taxon>
        <taxon>Ignavibacterium</taxon>
    </lineage>
</organism>
<feature type="binding site" evidence="4">
    <location>
        <position position="276"/>
    </location>
    <ligand>
        <name>Zn(2+)</name>
        <dbReference type="ChEBI" id="CHEBI:29105"/>
    </ligand>
</feature>
<comment type="cofactor">
    <cofactor evidence="3">
        <name>Zn(2+)</name>
        <dbReference type="ChEBI" id="CHEBI:29105"/>
    </cofactor>
    <text evidence="3">Binds 1 zinc ion per subunit.</text>
</comment>
<dbReference type="InterPro" id="IPR036589">
    <property type="entry name" value="HCY_dom_sf"/>
</dbReference>
<keyword evidence="3 4" id="KW-0479">Metal-binding</keyword>
<comment type="caution">
    <text evidence="6">The sequence shown here is derived from an EMBL/GenBank/DDBJ whole genome shotgun (WGS) entry which is preliminary data.</text>
</comment>
<keyword evidence="1 4" id="KW-0489">Methyltransferase</keyword>
<dbReference type="InterPro" id="IPR003726">
    <property type="entry name" value="HCY_dom"/>
</dbReference>
<feature type="binding site" evidence="3 4">
    <location>
        <position position="214"/>
    </location>
    <ligand>
        <name>Zn(2+)</name>
        <dbReference type="ChEBI" id="CHEBI:29105"/>
    </ligand>
</feature>
<dbReference type="GO" id="GO:0008270">
    <property type="term" value="F:zinc ion binding"/>
    <property type="evidence" value="ECO:0007669"/>
    <property type="project" value="InterPro"/>
</dbReference>
<dbReference type="GO" id="GO:0032259">
    <property type="term" value="P:methylation"/>
    <property type="evidence" value="ECO:0007669"/>
    <property type="project" value="UniProtKB-KW"/>
</dbReference>
<evidence type="ECO:0000313" key="6">
    <source>
        <dbReference type="EMBL" id="HGT47078.1"/>
    </source>
</evidence>
<dbReference type="InterPro" id="IPR017226">
    <property type="entry name" value="BHMT-like"/>
</dbReference>
<gene>
    <name evidence="6" type="ORF">ENS56_03490</name>
</gene>
<dbReference type="PANTHER" id="PTHR11103">
    <property type="entry name" value="SLR1189 PROTEIN"/>
    <property type="match status" value="1"/>
</dbReference>
<dbReference type="Pfam" id="PF02574">
    <property type="entry name" value="S-methyl_trans"/>
    <property type="match status" value="1"/>
</dbReference>
<keyword evidence="2 4" id="KW-0808">Transferase</keyword>
<dbReference type="PANTHER" id="PTHR11103:SF18">
    <property type="entry name" value="SLR1189 PROTEIN"/>
    <property type="match status" value="1"/>
</dbReference>
<dbReference type="EMBL" id="DSVI01000004">
    <property type="protein sequence ID" value="HGT47078.1"/>
    <property type="molecule type" value="Genomic_DNA"/>
</dbReference>
<evidence type="ECO:0000256" key="4">
    <source>
        <dbReference type="PROSITE-ProRule" id="PRU00333"/>
    </source>
</evidence>
<evidence type="ECO:0000256" key="1">
    <source>
        <dbReference type="ARBA" id="ARBA00022603"/>
    </source>
</evidence>
<sequence length="296" mass="33514">MNLLNEFNLFQFAKRIKRPLILDGAMGSLLEQQGLTKEDSSWSAKANLKHPDKVLMIHKSYREAGADILTTNTFRTNPVSLQQVGIKNFKRYVKKAVELAFQAKGNFPILIAGSNPPAEDCYQVERTISKKQLEYNHSAHIDALTEYGCHFILNETQSHFDEIKFIVKYCEKNDLPFVVSLYFDENLCLLSGENISEVIRFLSDSNALSIGFNCVSSSLLLRLISKIDLPHNWGYYLNCFHKNSQTNSVCSISVGDYLATVQELMHWSPSFIGACCGSNPDFIRTIKGFLDARVKH</sequence>
<dbReference type="AlphaFoldDB" id="A0A832G1U1"/>
<dbReference type="PIRSF" id="PIRSF037505">
    <property type="entry name" value="Betaine_HMT"/>
    <property type="match status" value="1"/>
</dbReference>